<dbReference type="Proteomes" id="UP000276133">
    <property type="component" value="Unassembled WGS sequence"/>
</dbReference>
<evidence type="ECO:0000256" key="3">
    <source>
        <dbReference type="ARBA" id="ARBA00022692"/>
    </source>
</evidence>
<accession>A0A3M7R8N3</accession>
<evidence type="ECO:0000313" key="9">
    <source>
        <dbReference type="Proteomes" id="UP000276133"/>
    </source>
</evidence>
<dbReference type="Pfam" id="PF09775">
    <property type="entry name" value="Keratin_assoc"/>
    <property type="match status" value="1"/>
</dbReference>
<evidence type="ECO:0000256" key="7">
    <source>
        <dbReference type="SAM" id="SignalP"/>
    </source>
</evidence>
<proteinExistence type="inferred from homology"/>
<feature type="transmembrane region" description="Helical" evidence="6">
    <location>
        <begin position="74"/>
        <end position="107"/>
    </location>
</feature>
<comment type="caution">
    <text evidence="8">The sequence shown here is derived from an EMBL/GenBank/DDBJ whole genome shotgun (WGS) entry which is preliminary data.</text>
</comment>
<dbReference type="OrthoDB" id="1111004at2759"/>
<sequence>MALSTNTSLLISAILAILLMASMQLGKASLASNELMTILGGFLGSILFVLSLTALGNFEKLFFGYGSQVKIPEVIICLVGSMFVSSLVHRVSATTCLIFSIIALYYINRVSQSVYTVQPVPVYKKKK</sequence>
<evidence type="ECO:0000256" key="1">
    <source>
        <dbReference type="ARBA" id="ARBA00004141"/>
    </source>
</evidence>
<comment type="subcellular location">
    <subcellularLocation>
        <location evidence="1">Membrane</location>
        <topology evidence="1">Multi-pass membrane protein</topology>
    </subcellularLocation>
</comment>
<evidence type="ECO:0000256" key="2">
    <source>
        <dbReference type="ARBA" id="ARBA00007279"/>
    </source>
</evidence>
<dbReference type="PANTHER" id="PTHR32001:SF1">
    <property type="entry name" value="KERATINOCYTE-ASSOCIATED PROTEIN 2"/>
    <property type="match status" value="1"/>
</dbReference>
<evidence type="ECO:0000313" key="8">
    <source>
        <dbReference type="EMBL" id="RNA19880.1"/>
    </source>
</evidence>
<gene>
    <name evidence="8" type="ORF">BpHYR1_024230</name>
</gene>
<reference evidence="8 9" key="1">
    <citation type="journal article" date="2018" name="Sci. Rep.">
        <title>Genomic signatures of local adaptation to the degree of environmental predictability in rotifers.</title>
        <authorList>
            <person name="Franch-Gras L."/>
            <person name="Hahn C."/>
            <person name="Garcia-Roger E.M."/>
            <person name="Carmona M.J."/>
            <person name="Serra M."/>
            <person name="Gomez A."/>
        </authorList>
    </citation>
    <scope>NUCLEOTIDE SEQUENCE [LARGE SCALE GENOMIC DNA]</scope>
    <source>
        <strain evidence="8">HYR1</strain>
    </source>
</reference>
<dbReference type="GO" id="GO:0016020">
    <property type="term" value="C:membrane"/>
    <property type="evidence" value="ECO:0007669"/>
    <property type="project" value="UniProtKB-SubCell"/>
</dbReference>
<keyword evidence="9" id="KW-1185">Reference proteome</keyword>
<name>A0A3M7R8N3_BRAPC</name>
<feature type="signal peptide" evidence="7">
    <location>
        <begin position="1"/>
        <end position="28"/>
    </location>
</feature>
<protein>
    <submittedName>
        <fullName evidence="8">KRTCAP2-like protein</fullName>
    </submittedName>
</protein>
<dbReference type="AlphaFoldDB" id="A0A3M7R8N3"/>
<feature type="transmembrane region" description="Helical" evidence="6">
    <location>
        <begin position="38"/>
        <end position="62"/>
    </location>
</feature>
<dbReference type="EMBL" id="REGN01003960">
    <property type="protein sequence ID" value="RNA19880.1"/>
    <property type="molecule type" value="Genomic_DNA"/>
</dbReference>
<dbReference type="STRING" id="10195.A0A3M7R8N3"/>
<evidence type="ECO:0000256" key="6">
    <source>
        <dbReference type="SAM" id="Phobius"/>
    </source>
</evidence>
<evidence type="ECO:0000256" key="4">
    <source>
        <dbReference type="ARBA" id="ARBA00022989"/>
    </source>
</evidence>
<keyword evidence="4 6" id="KW-1133">Transmembrane helix</keyword>
<dbReference type="InterPro" id="IPR018614">
    <property type="entry name" value="KRTCAP2"/>
</dbReference>
<dbReference type="PANTHER" id="PTHR32001">
    <property type="entry name" value="KERATINOCYTE-ASSOCIATED PROTEIN 2"/>
    <property type="match status" value="1"/>
</dbReference>
<comment type="similarity">
    <text evidence="2">Belongs to the KRTCAP2 family.</text>
</comment>
<organism evidence="8 9">
    <name type="scientific">Brachionus plicatilis</name>
    <name type="common">Marine rotifer</name>
    <name type="synonym">Brachionus muelleri</name>
    <dbReference type="NCBI Taxonomy" id="10195"/>
    <lineage>
        <taxon>Eukaryota</taxon>
        <taxon>Metazoa</taxon>
        <taxon>Spiralia</taxon>
        <taxon>Gnathifera</taxon>
        <taxon>Rotifera</taxon>
        <taxon>Eurotatoria</taxon>
        <taxon>Monogononta</taxon>
        <taxon>Pseudotrocha</taxon>
        <taxon>Ploima</taxon>
        <taxon>Brachionidae</taxon>
        <taxon>Brachionus</taxon>
    </lineage>
</organism>
<keyword evidence="5 6" id="KW-0472">Membrane</keyword>
<keyword evidence="7" id="KW-0732">Signal</keyword>
<keyword evidence="3 6" id="KW-0812">Transmembrane</keyword>
<feature type="chain" id="PRO_5018136074" evidence="7">
    <location>
        <begin position="29"/>
        <end position="127"/>
    </location>
</feature>
<evidence type="ECO:0000256" key="5">
    <source>
        <dbReference type="ARBA" id="ARBA00023136"/>
    </source>
</evidence>